<dbReference type="EMBL" id="CP019082">
    <property type="protein sequence ID" value="APW60806.1"/>
    <property type="molecule type" value="Genomic_DNA"/>
</dbReference>
<dbReference type="Gene3D" id="3.30.360.10">
    <property type="entry name" value="Dihydrodipicolinate Reductase, domain 2"/>
    <property type="match status" value="1"/>
</dbReference>
<dbReference type="InterPro" id="IPR036291">
    <property type="entry name" value="NAD(P)-bd_dom_sf"/>
</dbReference>
<reference evidence="3" key="1">
    <citation type="submission" date="2016-12" db="EMBL/GenBank/DDBJ databases">
        <title>Comparative genomics of four Isosphaeraceae planctomycetes: a common pool of plasmids and glycoside hydrolase genes.</title>
        <authorList>
            <person name="Ivanova A."/>
        </authorList>
    </citation>
    <scope>NUCLEOTIDE SEQUENCE [LARGE SCALE GENOMIC DNA]</scope>
    <source>
        <strain evidence="3">PX4</strain>
    </source>
</reference>
<dbReference type="SUPFAM" id="SSF51735">
    <property type="entry name" value="NAD(P)-binding Rossmann-fold domains"/>
    <property type="match status" value="1"/>
</dbReference>
<dbReference type="KEGG" id="pbor:BSF38_02295"/>
<dbReference type="Gene3D" id="3.40.50.720">
    <property type="entry name" value="NAD(P)-binding Rossmann-like Domain"/>
    <property type="match status" value="1"/>
</dbReference>
<accession>A0A1U7CPH4</accession>
<proteinExistence type="predicted"/>
<evidence type="ECO:0000313" key="3">
    <source>
        <dbReference type="Proteomes" id="UP000186309"/>
    </source>
</evidence>
<keyword evidence="1" id="KW-1133">Transmembrane helix</keyword>
<dbReference type="RefSeq" id="WP_076345696.1">
    <property type="nucleotide sequence ID" value="NZ_CP019082.1"/>
</dbReference>
<sequence>MKILIIGDGDDERAWAEWAIEQDDLDVIAVQPGFAGGSPFDGCAIADLDEALATPGLDAAIVGGPIEQRAEALRRAAAEGLATLCLHPPGLDSEAYYQVAMSRHETGAVVVPDLPLRLHPGVGRLQEVIAAGTLGAFRAIRHESPAEADESLVRVGFARAVDVVRALLGEVEALTANGDPPGVNPKHELIVQLRAEAGRRAEIRLSSEPGETARLMVVGSNGSLTLEYDPHFESPARLIQRASARDAELTTDLGFWDSHAAVFDVLRASRALAPDADVRLAPAPSLHDGTRSMELTEAVVRSLRRGRTIDLHYERISEAASFKSIMTSTGCMLLLGSLFVLPLALAGPALGFNWTIYIAYLILPILILFTAVQLLRFGIKPEPTHDVGDDLDQPSPSK</sequence>
<feature type="transmembrane region" description="Helical" evidence="1">
    <location>
        <begin position="331"/>
        <end position="350"/>
    </location>
</feature>
<dbReference type="AlphaFoldDB" id="A0A1U7CPH4"/>
<dbReference type="STRING" id="1387353.BSF38_02295"/>
<keyword evidence="3" id="KW-1185">Reference proteome</keyword>
<keyword evidence="1" id="KW-0472">Membrane</keyword>
<dbReference type="OrthoDB" id="280740at2"/>
<keyword evidence="1" id="KW-0812">Transmembrane</keyword>
<dbReference type="Proteomes" id="UP000186309">
    <property type="component" value="Chromosome"/>
</dbReference>
<evidence type="ECO:0008006" key="4">
    <source>
        <dbReference type="Google" id="ProtNLM"/>
    </source>
</evidence>
<dbReference type="SUPFAM" id="SSF55347">
    <property type="entry name" value="Glyceraldehyde-3-phosphate dehydrogenase-like, C-terminal domain"/>
    <property type="match status" value="1"/>
</dbReference>
<evidence type="ECO:0000256" key="1">
    <source>
        <dbReference type="SAM" id="Phobius"/>
    </source>
</evidence>
<feature type="transmembrane region" description="Helical" evidence="1">
    <location>
        <begin position="356"/>
        <end position="375"/>
    </location>
</feature>
<name>A0A1U7CPH4_9BACT</name>
<protein>
    <recommendedName>
        <fullName evidence="4">Gfo/Idh/MocA-like oxidoreductase N-terminal domain-containing protein</fullName>
    </recommendedName>
</protein>
<evidence type="ECO:0000313" key="2">
    <source>
        <dbReference type="EMBL" id="APW60806.1"/>
    </source>
</evidence>
<gene>
    <name evidence="2" type="ORF">BSF38_02295</name>
</gene>
<organism evidence="2 3">
    <name type="scientific">Paludisphaera borealis</name>
    <dbReference type="NCBI Taxonomy" id="1387353"/>
    <lineage>
        <taxon>Bacteria</taxon>
        <taxon>Pseudomonadati</taxon>
        <taxon>Planctomycetota</taxon>
        <taxon>Planctomycetia</taxon>
        <taxon>Isosphaerales</taxon>
        <taxon>Isosphaeraceae</taxon>
        <taxon>Paludisphaera</taxon>
    </lineage>
</organism>